<name>A0A2U2N5W8_9GAMM</name>
<dbReference type="InterPro" id="IPR003673">
    <property type="entry name" value="CoA-Trfase_fam_III"/>
</dbReference>
<dbReference type="InterPro" id="IPR023606">
    <property type="entry name" value="CoA-Trfase_III_dom_1_sf"/>
</dbReference>
<protein>
    <submittedName>
        <fullName evidence="2">Carnitine dehydratase</fullName>
    </submittedName>
</protein>
<evidence type="ECO:0000256" key="1">
    <source>
        <dbReference type="ARBA" id="ARBA00022679"/>
    </source>
</evidence>
<dbReference type="GO" id="GO:0008410">
    <property type="term" value="F:CoA-transferase activity"/>
    <property type="evidence" value="ECO:0007669"/>
    <property type="project" value="TreeGrafter"/>
</dbReference>
<dbReference type="Proteomes" id="UP000245474">
    <property type="component" value="Unassembled WGS sequence"/>
</dbReference>
<dbReference type="EMBL" id="QFFI01000006">
    <property type="protein sequence ID" value="PWG64369.1"/>
    <property type="molecule type" value="Genomic_DNA"/>
</dbReference>
<accession>A0A2U2N5W8</accession>
<proteinExistence type="predicted"/>
<reference evidence="2 3" key="1">
    <citation type="submission" date="2018-05" db="EMBL/GenBank/DDBJ databases">
        <title>Spiribacter halobius sp. nov., a moderately halophilic bacterium isolated from marine solar saltern.</title>
        <authorList>
            <person name="Zheng W.-S."/>
            <person name="Lu D.-C."/>
            <person name="Du Z.-J."/>
        </authorList>
    </citation>
    <scope>NUCLEOTIDE SEQUENCE [LARGE SCALE GENOMIC DNA]</scope>
    <source>
        <strain evidence="2 3">E85</strain>
    </source>
</reference>
<dbReference type="Gene3D" id="3.30.1540.10">
    <property type="entry name" value="formyl-coa transferase, domain 3"/>
    <property type="match status" value="1"/>
</dbReference>
<dbReference type="InterPro" id="IPR050483">
    <property type="entry name" value="CoA-transferase_III_domain"/>
</dbReference>
<dbReference type="SUPFAM" id="SSF89796">
    <property type="entry name" value="CoA-transferase family III (CaiB/BaiF)"/>
    <property type="match status" value="1"/>
</dbReference>
<dbReference type="Gene3D" id="3.40.50.10540">
    <property type="entry name" value="Crotonobetainyl-coa:carnitine coa-transferase, domain 1"/>
    <property type="match status" value="1"/>
</dbReference>
<keyword evidence="3" id="KW-1185">Reference proteome</keyword>
<evidence type="ECO:0000313" key="3">
    <source>
        <dbReference type="Proteomes" id="UP000245474"/>
    </source>
</evidence>
<keyword evidence="1" id="KW-0808">Transferase</keyword>
<evidence type="ECO:0000313" key="2">
    <source>
        <dbReference type="EMBL" id="PWG64369.1"/>
    </source>
</evidence>
<dbReference type="RefSeq" id="WP_109677136.1">
    <property type="nucleotide sequence ID" value="NZ_CP086615.1"/>
</dbReference>
<dbReference type="Pfam" id="PF02515">
    <property type="entry name" value="CoA_transf_3"/>
    <property type="match status" value="1"/>
</dbReference>
<sequence>MSPANAPLAGYRILDLTAVVSGPLASMVLADQGAEVIKIEPPAGDYTRAAANRRGGESANFLNNNRGKRSVVLDLKRPEGREVALRLAGRADVLMQNFRPGVIERMGLDEAAVRAAAPNIVYCSISGFGEHGPYAARPVYDPLVQALSGLATVQGGSDEARPRLVRTILPDKLTGYLAAQAITAALLARERGGGGTHVRVSMLAAVVDFLWHSDMGSQTFVGDELPQAQAASFIDLIYETADRHISVAVQTDAQWRALCEVLERPQWLEDPRFATPALRQEHVDERLVLTQEVLRERSAGEWLERLQAAGVPCAPVLTRSEMIAHPQVQANALVLEQDHPSAGRLRQARPAATFDDAAAVGAPAPRLGEHGRAVLAEAGYGEAEIERLVAKGVLGEGPR</sequence>
<dbReference type="OrthoDB" id="9058532at2"/>
<dbReference type="PANTHER" id="PTHR48207:SF4">
    <property type="entry name" value="BLL6097 PROTEIN"/>
    <property type="match status" value="1"/>
</dbReference>
<dbReference type="PANTHER" id="PTHR48207">
    <property type="entry name" value="SUCCINATE--HYDROXYMETHYLGLUTARATE COA-TRANSFERASE"/>
    <property type="match status" value="1"/>
</dbReference>
<dbReference type="InterPro" id="IPR044855">
    <property type="entry name" value="CoA-Trfase_III_dom3_sf"/>
</dbReference>
<organism evidence="2 3">
    <name type="scientific">Sediminicurvatus halobius</name>
    <dbReference type="NCBI Taxonomy" id="2182432"/>
    <lineage>
        <taxon>Bacteria</taxon>
        <taxon>Pseudomonadati</taxon>
        <taxon>Pseudomonadota</taxon>
        <taxon>Gammaproteobacteria</taxon>
        <taxon>Chromatiales</taxon>
        <taxon>Ectothiorhodospiraceae</taxon>
        <taxon>Sediminicurvatus</taxon>
    </lineage>
</organism>
<dbReference type="AlphaFoldDB" id="A0A2U2N5W8"/>
<gene>
    <name evidence="2" type="ORF">DEM34_05680</name>
</gene>
<comment type="caution">
    <text evidence="2">The sequence shown here is derived from an EMBL/GenBank/DDBJ whole genome shotgun (WGS) entry which is preliminary data.</text>
</comment>